<evidence type="ECO:0000313" key="2">
    <source>
        <dbReference type="EMBL" id="ABF94749.1"/>
    </source>
</evidence>
<dbReference type="EMBL" id="DP000009">
    <property type="protein sequence ID" value="ABF94749.1"/>
    <property type="molecule type" value="Genomic_DNA"/>
</dbReference>
<reference evidence="2" key="1">
    <citation type="journal article" date="2005" name="Genome Res.">
        <title>Sequence, annotation, and analysis of synteny between rice chromosome 3 and diverged grass species.</title>
        <authorList>
            <consortium name="Rice Chromosome 3 Sequencing Consortium"/>
            <person name="Buell C.R."/>
            <person name="Yuan Q."/>
            <person name="Ouyang S."/>
            <person name="Liu J."/>
            <person name="Zhu W."/>
            <person name="Wang A."/>
            <person name="Maiti R."/>
            <person name="Haas B."/>
            <person name="Wortman J."/>
            <person name="Pertea M."/>
            <person name="Jones K.M."/>
            <person name="Kim M."/>
            <person name="Overton L."/>
            <person name="Tsitrin T."/>
            <person name="Fadrosh D."/>
            <person name="Bera J."/>
            <person name="Weaver B."/>
            <person name="Jin S."/>
            <person name="Johri S."/>
            <person name="Reardon M."/>
            <person name="Webb K."/>
            <person name="Hill J."/>
            <person name="Moffat K."/>
            <person name="Tallon L."/>
            <person name="Van Aken S."/>
            <person name="Lewis M."/>
            <person name="Utterback T."/>
            <person name="Feldblyum T."/>
            <person name="Zismann V."/>
            <person name="Iobst S."/>
            <person name="Hsiao J."/>
            <person name="de Vazeille A.R."/>
            <person name="Salzberg S.L."/>
            <person name="White O."/>
            <person name="Fraser C."/>
            <person name="Yu Y."/>
            <person name="Kim H."/>
            <person name="Rambo T."/>
            <person name="Currie J."/>
            <person name="Collura K."/>
            <person name="Kernodle-Thompson S."/>
            <person name="Wei F."/>
            <person name="Kudrna K."/>
            <person name="Ammiraju J.S."/>
            <person name="Luo M."/>
            <person name="Goicoechea J.L."/>
            <person name="Wing R.A."/>
            <person name="Henry D."/>
            <person name="Oates R."/>
            <person name="Palmer M."/>
            <person name="Pries G."/>
            <person name="Saski C."/>
            <person name="Simmons J."/>
            <person name="Soderlund C."/>
            <person name="Nelson W."/>
            <person name="de la Bastide M."/>
            <person name="Spiegel L."/>
            <person name="Nascimento L."/>
            <person name="Huang E."/>
            <person name="Preston R."/>
            <person name="Zutavern T."/>
            <person name="Palmer L."/>
            <person name="O'Shaughnessy A."/>
            <person name="Dike S."/>
            <person name="McCombie W.R."/>
            <person name="Minx P."/>
            <person name="Cordum H."/>
            <person name="Wilson R."/>
            <person name="Jin W."/>
            <person name="Lee H.R."/>
            <person name="Jiang J."/>
            <person name="Jackson S."/>
        </authorList>
    </citation>
    <scope>NUCLEOTIDE SEQUENCE [LARGE SCALE GENOMIC DNA]</scope>
</reference>
<reference evidence="2" key="2">
    <citation type="submission" date="2006-06" db="EMBL/GenBank/DDBJ databases">
        <authorList>
            <person name="Buell R."/>
            <person name="Wing R.A."/>
            <person name="McCombie W.A."/>
            <person name="Ouyang S."/>
        </authorList>
    </citation>
    <scope>NUCLEOTIDE SEQUENCE</scope>
</reference>
<feature type="compositionally biased region" description="Polar residues" evidence="1">
    <location>
        <begin position="49"/>
        <end position="61"/>
    </location>
</feature>
<evidence type="ECO:0000256" key="1">
    <source>
        <dbReference type="SAM" id="MobiDB-lite"/>
    </source>
</evidence>
<protein>
    <submittedName>
        <fullName evidence="2">Expressed protein</fullName>
    </submittedName>
</protein>
<name>Q10PP4_ORYSJ</name>
<sequence length="104" mass="11319">MASASASLSLAFSPLLLPTPRPRPYSRPINPGFPTPLRLSLAACRRGSTRSTPCSSATSPGWVSRPPRCSSRWPRDAPKVEELSSFWIKDGKVWSNIAGNILKL</sequence>
<organism evidence="2">
    <name type="scientific">Oryza sativa subsp. japonica</name>
    <name type="common">Rice</name>
    <dbReference type="NCBI Taxonomy" id="39947"/>
    <lineage>
        <taxon>Eukaryota</taxon>
        <taxon>Viridiplantae</taxon>
        <taxon>Streptophyta</taxon>
        <taxon>Embryophyta</taxon>
        <taxon>Tracheophyta</taxon>
        <taxon>Spermatophyta</taxon>
        <taxon>Magnoliopsida</taxon>
        <taxon>Liliopsida</taxon>
        <taxon>Poales</taxon>
        <taxon>Poaceae</taxon>
        <taxon>BOP clade</taxon>
        <taxon>Oryzoideae</taxon>
        <taxon>Oryzeae</taxon>
        <taxon>Oryzinae</taxon>
        <taxon>Oryza</taxon>
        <taxon>Oryza sativa</taxon>
    </lineage>
</organism>
<gene>
    <name evidence="2" type="ordered locus">LOC_Os03g12560</name>
</gene>
<proteinExistence type="predicted"/>
<dbReference type="AlphaFoldDB" id="Q10PP4"/>
<feature type="region of interest" description="Disordered" evidence="1">
    <location>
        <begin position="48"/>
        <end position="75"/>
    </location>
</feature>
<accession>Q10PP4</accession>